<evidence type="ECO:0000313" key="5">
    <source>
        <dbReference type="Proteomes" id="UP000310189"/>
    </source>
</evidence>
<dbReference type="GO" id="GO:0008270">
    <property type="term" value="F:zinc ion binding"/>
    <property type="evidence" value="ECO:0007669"/>
    <property type="project" value="InterPro"/>
</dbReference>
<dbReference type="PANTHER" id="PTHR15835">
    <property type="entry name" value="NUCLEAR-INTERACTING PARTNER OF ALK"/>
    <property type="match status" value="1"/>
</dbReference>
<dbReference type="AlphaFoldDB" id="A0A4T0FIP9"/>
<dbReference type="Pfam" id="PF07967">
    <property type="entry name" value="zf-C3HC"/>
    <property type="match status" value="1"/>
</dbReference>
<feature type="domain" description="C3HC-type" evidence="3">
    <location>
        <begin position="77"/>
        <end position="192"/>
    </location>
</feature>
<dbReference type="Proteomes" id="UP000310189">
    <property type="component" value="Unassembled WGS sequence"/>
</dbReference>
<dbReference type="EMBL" id="SPNW01000056">
    <property type="protein sequence ID" value="TIA87415.1"/>
    <property type="molecule type" value="Genomic_DNA"/>
</dbReference>
<dbReference type="GO" id="GO:0005634">
    <property type="term" value="C:nucleus"/>
    <property type="evidence" value="ECO:0007669"/>
    <property type="project" value="UniProtKB-SubCell"/>
</dbReference>
<dbReference type="OrthoDB" id="2592092at2759"/>
<organism evidence="4 5">
    <name type="scientific">Wallemia hederae</name>
    <dbReference type="NCBI Taxonomy" id="1540922"/>
    <lineage>
        <taxon>Eukaryota</taxon>
        <taxon>Fungi</taxon>
        <taxon>Dikarya</taxon>
        <taxon>Basidiomycota</taxon>
        <taxon>Wallemiomycotina</taxon>
        <taxon>Wallemiomycetes</taxon>
        <taxon>Wallemiales</taxon>
        <taxon>Wallemiaceae</taxon>
        <taxon>Wallemia</taxon>
    </lineage>
</organism>
<dbReference type="PANTHER" id="PTHR15835:SF6">
    <property type="entry name" value="ZINC FINGER C3HC-TYPE PROTEIN 1"/>
    <property type="match status" value="1"/>
</dbReference>
<comment type="caution">
    <text evidence="4">The sequence shown here is derived from an EMBL/GenBank/DDBJ whole genome shotgun (WGS) entry which is preliminary data.</text>
</comment>
<comment type="subcellular location">
    <subcellularLocation>
        <location evidence="1">Nucleus</location>
    </subcellularLocation>
</comment>
<accession>A0A4T0FIP9</accession>
<evidence type="ECO:0000313" key="4">
    <source>
        <dbReference type="EMBL" id="TIA87415.1"/>
    </source>
</evidence>
<gene>
    <name evidence="4" type="ORF">E3P99_03187</name>
</gene>
<evidence type="ECO:0000256" key="1">
    <source>
        <dbReference type="ARBA" id="ARBA00004123"/>
    </source>
</evidence>
<keyword evidence="2" id="KW-0539">Nucleus</keyword>
<protein>
    <recommendedName>
        <fullName evidence="3">C3HC-type domain-containing protein</fullName>
    </recommendedName>
</protein>
<evidence type="ECO:0000256" key="2">
    <source>
        <dbReference type="ARBA" id="ARBA00023242"/>
    </source>
</evidence>
<name>A0A4T0FIP9_9BASI</name>
<sequence length="328" mass="37135">MNKRKYEDALNTLDKTFQSTNAIKPAKSGTTRKSKMPDELERRVNWFSMTHKLQSRKRQSAKEISDTTTRSDLFGFEKFIERLQTFSLRTYTSKPAELSPPAVALKGWQHDNGHRNRIVCTKCKQGLIVDFSATQPSNTYSKQLTSAHAASCPWRYQYCPDSMYRIQELYLPPSLAANSVAERARRIDSIIPFHIQINHPLSGAQVDTLLRSLPEPRPSKESSILALYGWEHKPTALPSETLLVSQLDCAVVSLKSDKSVDVVRNHRFYAPQLTPSFQGSSTSGAEALYDKITRRGRKKQLEESFVLDSISRQAVVKNIRGLLLGHHS</sequence>
<keyword evidence="5" id="KW-1185">Reference proteome</keyword>
<dbReference type="InterPro" id="IPR012935">
    <property type="entry name" value="NuBaID_N"/>
</dbReference>
<evidence type="ECO:0000259" key="3">
    <source>
        <dbReference type="Pfam" id="PF07967"/>
    </source>
</evidence>
<proteinExistence type="predicted"/>
<reference evidence="4 5" key="1">
    <citation type="submission" date="2019-03" db="EMBL/GenBank/DDBJ databases">
        <title>Sequencing 23 genomes of Wallemia ichthyophaga.</title>
        <authorList>
            <person name="Gostincar C."/>
        </authorList>
    </citation>
    <scope>NUCLEOTIDE SEQUENCE [LARGE SCALE GENOMIC DNA]</scope>
    <source>
        <strain evidence="4 5">EXF-5753</strain>
    </source>
</reference>